<comment type="caution">
    <text evidence="1">The sequence shown here is derived from an EMBL/GenBank/DDBJ whole genome shotgun (WGS) entry which is preliminary data.</text>
</comment>
<protein>
    <submittedName>
        <fullName evidence="1">DUF5694 domain-containing protein</fullName>
    </submittedName>
</protein>
<proteinExistence type="predicted"/>
<evidence type="ECO:0000313" key="1">
    <source>
        <dbReference type="EMBL" id="MFD1675203.1"/>
    </source>
</evidence>
<name>A0ABW4JJ04_9BACL</name>
<sequence length="245" mass="28809">MDAMPAVMVLGVFHFRYLEDVMHPRRQKEIEELVEHIKKFQPTKVVVEVVAEQNEDLNREYQKFVGNGWTGDDKCLLDSPGNEVYQLGFRVARDLGHKSIYAIDWMTVEQDDKEFMEQGFARAEKIQAEILEEQKKWVQQASEILSDGTVTDAIRSHNNEEYEFLTHQTNIRHTALLGEHPAYVGTHWLRWWYQRNLIVYSNVVRLATENTDRVLVIFGSAHNYLLKQFFRDSGLFEVELVQKYL</sequence>
<accession>A0ABW4JJ04</accession>
<dbReference type="InterPro" id="IPR043749">
    <property type="entry name" value="DUF5694"/>
</dbReference>
<organism evidence="1 2">
    <name type="scientific">Alicyclobacillus fodiniaquatilis</name>
    <dbReference type="NCBI Taxonomy" id="1661150"/>
    <lineage>
        <taxon>Bacteria</taxon>
        <taxon>Bacillati</taxon>
        <taxon>Bacillota</taxon>
        <taxon>Bacilli</taxon>
        <taxon>Bacillales</taxon>
        <taxon>Alicyclobacillaceae</taxon>
        <taxon>Alicyclobacillus</taxon>
    </lineage>
</organism>
<dbReference type="Proteomes" id="UP001597079">
    <property type="component" value="Unassembled WGS sequence"/>
</dbReference>
<keyword evidence="2" id="KW-1185">Reference proteome</keyword>
<evidence type="ECO:0000313" key="2">
    <source>
        <dbReference type="Proteomes" id="UP001597079"/>
    </source>
</evidence>
<gene>
    <name evidence="1" type="ORF">ACFSB2_10910</name>
</gene>
<dbReference type="EMBL" id="JBHUCX010000028">
    <property type="protein sequence ID" value="MFD1675203.1"/>
    <property type="molecule type" value="Genomic_DNA"/>
</dbReference>
<dbReference type="RefSeq" id="WP_377943079.1">
    <property type="nucleotide sequence ID" value="NZ_JBHUCX010000028.1"/>
</dbReference>
<dbReference type="Pfam" id="PF18950">
    <property type="entry name" value="DUF5694"/>
    <property type="match status" value="1"/>
</dbReference>
<reference evidence="2" key="1">
    <citation type="journal article" date="2019" name="Int. J. Syst. Evol. Microbiol.">
        <title>The Global Catalogue of Microorganisms (GCM) 10K type strain sequencing project: providing services to taxonomists for standard genome sequencing and annotation.</title>
        <authorList>
            <consortium name="The Broad Institute Genomics Platform"/>
            <consortium name="The Broad Institute Genome Sequencing Center for Infectious Disease"/>
            <person name="Wu L."/>
            <person name="Ma J."/>
        </authorList>
    </citation>
    <scope>NUCLEOTIDE SEQUENCE [LARGE SCALE GENOMIC DNA]</scope>
    <source>
        <strain evidence="2">CGMCC 1.12286</strain>
    </source>
</reference>